<gene>
    <name evidence="1" type="ORF">GLIP_2175</name>
</gene>
<dbReference type="Pfam" id="PF05768">
    <property type="entry name" value="Glrx-like"/>
    <property type="match status" value="1"/>
</dbReference>
<evidence type="ECO:0000313" key="1">
    <source>
        <dbReference type="EMBL" id="GAC14803.1"/>
    </source>
</evidence>
<evidence type="ECO:0000313" key="2">
    <source>
        <dbReference type="Proteomes" id="UP000006334"/>
    </source>
</evidence>
<dbReference type="InterPro" id="IPR036249">
    <property type="entry name" value="Thioredoxin-like_sf"/>
</dbReference>
<reference evidence="1 2" key="1">
    <citation type="journal article" date="2017" name="Antonie Van Leeuwenhoek">
        <title>Rhizobium rhizosphaerae sp. nov., a novel species isolated from rice rhizosphere.</title>
        <authorList>
            <person name="Zhao J.J."/>
            <person name="Zhang J."/>
            <person name="Zhang R.J."/>
            <person name="Zhang C.W."/>
            <person name="Yin H.Q."/>
            <person name="Zhang X.X."/>
        </authorList>
    </citation>
    <scope>NUCLEOTIDE SEQUENCE [LARGE SCALE GENOMIC DNA]</scope>
    <source>
        <strain evidence="1 2">E3</strain>
    </source>
</reference>
<comment type="caution">
    <text evidence="1">The sequence shown here is derived from an EMBL/GenBank/DDBJ whole genome shotgun (WGS) entry which is preliminary data.</text>
</comment>
<dbReference type="SUPFAM" id="SSF52833">
    <property type="entry name" value="Thioredoxin-like"/>
    <property type="match status" value="1"/>
</dbReference>
<accession>K6YDW6</accession>
<dbReference type="InterPro" id="IPR008554">
    <property type="entry name" value="Glutaredoxin-like"/>
</dbReference>
<keyword evidence="2" id="KW-1185">Reference proteome</keyword>
<dbReference type="EMBL" id="BAEN01000041">
    <property type="protein sequence ID" value="GAC14803.1"/>
    <property type="molecule type" value="Genomic_DNA"/>
</dbReference>
<organism evidence="1 2">
    <name type="scientific">Aliiglaciecola lipolytica E3</name>
    <dbReference type="NCBI Taxonomy" id="1127673"/>
    <lineage>
        <taxon>Bacteria</taxon>
        <taxon>Pseudomonadati</taxon>
        <taxon>Pseudomonadota</taxon>
        <taxon>Gammaproteobacteria</taxon>
        <taxon>Alteromonadales</taxon>
        <taxon>Alteromonadaceae</taxon>
        <taxon>Aliiglaciecola</taxon>
    </lineage>
</organism>
<dbReference type="OrthoDB" id="8537427at2"/>
<name>K6YDW6_9ALTE</name>
<dbReference type="Proteomes" id="UP000006334">
    <property type="component" value="Unassembled WGS sequence"/>
</dbReference>
<dbReference type="Gene3D" id="3.40.30.10">
    <property type="entry name" value="Glutaredoxin"/>
    <property type="match status" value="1"/>
</dbReference>
<dbReference type="STRING" id="1127673.GLIP_2175"/>
<sequence length="77" mass="8970">MQLYFYTGKQCHLCELAQALLDQVKSSYDLNVTKVDVKSDTQLFHLYGARIPVLKRMDTQAELGWPFDLTQLQEFLD</sequence>
<dbReference type="eggNOG" id="ENOG5033ARA">
    <property type="taxonomic scope" value="Bacteria"/>
</dbReference>
<protein>
    <submittedName>
        <fullName evidence="1">Glutaredoxin 2</fullName>
    </submittedName>
</protein>
<proteinExistence type="predicted"/>
<dbReference type="AlphaFoldDB" id="K6YDW6"/>
<dbReference type="RefSeq" id="WP_008844619.1">
    <property type="nucleotide sequence ID" value="NZ_BAEN01000041.1"/>
</dbReference>